<keyword evidence="3" id="KW-1185">Reference proteome</keyword>
<sequence length="152" mass="15618">MTNFSVFRTAMLVFPFAALMGCVNGKPPPKDYSSGYSYVSTNAGSQKGADVAVLAPDACLDEPADLPPSPAATDLTIVSDVGPHLPAGCANAHNLQRMAESQRDLVEGRRMGAAPGAPTARAARRYIYGEDIPTGGANDGAAAAQAPLQEGN</sequence>
<protein>
    <submittedName>
        <fullName evidence="2">Uncharacterized protein</fullName>
    </submittedName>
</protein>
<dbReference type="AlphaFoldDB" id="A0A562PBY7"/>
<name>A0A562PBY7_9HYPH</name>
<evidence type="ECO:0000313" key="3">
    <source>
        <dbReference type="Proteomes" id="UP000317122"/>
    </source>
</evidence>
<evidence type="ECO:0000313" key="2">
    <source>
        <dbReference type="EMBL" id="TWI41982.1"/>
    </source>
</evidence>
<proteinExistence type="predicted"/>
<gene>
    <name evidence="2" type="ORF">IQ26_00906</name>
</gene>
<dbReference type="Proteomes" id="UP000317122">
    <property type="component" value="Unassembled WGS sequence"/>
</dbReference>
<reference evidence="2 3" key="1">
    <citation type="journal article" date="2015" name="Stand. Genomic Sci.">
        <title>Genomic Encyclopedia of Bacterial and Archaeal Type Strains, Phase III: the genomes of soil and plant-associated and newly described type strains.</title>
        <authorList>
            <person name="Whitman W.B."/>
            <person name="Woyke T."/>
            <person name="Klenk H.P."/>
            <person name="Zhou Y."/>
            <person name="Lilburn T.G."/>
            <person name="Beck B.J."/>
            <person name="De Vos P."/>
            <person name="Vandamme P."/>
            <person name="Eisen J.A."/>
            <person name="Garrity G."/>
            <person name="Hugenholtz P."/>
            <person name="Kyrpides N.C."/>
        </authorList>
    </citation>
    <scope>NUCLEOTIDE SEQUENCE [LARGE SCALE GENOMIC DNA]</scope>
    <source>
        <strain evidence="2 3">CGMCC 1.2546</strain>
    </source>
</reference>
<accession>A0A562PBY7</accession>
<evidence type="ECO:0000256" key="1">
    <source>
        <dbReference type="SAM" id="MobiDB-lite"/>
    </source>
</evidence>
<feature type="region of interest" description="Disordered" evidence="1">
    <location>
        <begin position="130"/>
        <end position="152"/>
    </location>
</feature>
<dbReference type="EMBL" id="VLKT01000004">
    <property type="protein sequence ID" value="TWI41982.1"/>
    <property type="molecule type" value="Genomic_DNA"/>
</dbReference>
<organism evidence="2 3">
    <name type="scientific">Mesorhizobium tianshanense</name>
    <dbReference type="NCBI Taxonomy" id="39844"/>
    <lineage>
        <taxon>Bacteria</taxon>
        <taxon>Pseudomonadati</taxon>
        <taxon>Pseudomonadota</taxon>
        <taxon>Alphaproteobacteria</taxon>
        <taxon>Hyphomicrobiales</taxon>
        <taxon>Phyllobacteriaceae</taxon>
        <taxon>Mesorhizobium</taxon>
    </lineage>
</organism>
<feature type="compositionally biased region" description="Low complexity" evidence="1">
    <location>
        <begin position="135"/>
        <end position="146"/>
    </location>
</feature>
<comment type="caution">
    <text evidence="2">The sequence shown here is derived from an EMBL/GenBank/DDBJ whole genome shotgun (WGS) entry which is preliminary data.</text>
</comment>
<dbReference type="RefSeq" id="WP_240547001.1">
    <property type="nucleotide sequence ID" value="NZ_BSPF01000003.1"/>
</dbReference>